<proteinExistence type="inferred from homology"/>
<evidence type="ECO:0000256" key="4">
    <source>
        <dbReference type="ARBA" id="ARBA00011105"/>
    </source>
</evidence>
<dbReference type="Pfam" id="PF01524">
    <property type="entry name" value="Gemini_V2"/>
    <property type="match status" value="1"/>
</dbReference>
<keyword evidence="8 10" id="KW-1035">Host cytoplasm</keyword>
<evidence type="ECO:0000313" key="11">
    <source>
        <dbReference type="EMBL" id="AGK24650.1"/>
    </source>
</evidence>
<keyword evidence="5 10" id="KW-0941">Suppressor of RNA silencing</keyword>
<comment type="function">
    <text evidence="1 10">Through its interaction with host SGS3, acts as a suppressor of RNA-mediated gene silencing, also known as post-transcriptional gene silencing (PTGS), a mechanism of plant viral defense that limits the accumulation of viral RNAs.</text>
</comment>
<comment type="subunit">
    <text evidence="4 10">Interacts with host SGS3.</text>
</comment>
<evidence type="ECO:0000256" key="3">
    <source>
        <dbReference type="ARBA" id="ARBA00009397"/>
    </source>
</evidence>
<accession>M9YWG3</accession>
<evidence type="ECO:0000256" key="6">
    <source>
        <dbReference type="ARBA" id="ARBA00022581"/>
    </source>
</evidence>
<evidence type="ECO:0000256" key="9">
    <source>
        <dbReference type="ARBA" id="ARBA00023280"/>
    </source>
</evidence>
<comment type="similarity">
    <text evidence="3 10">Belongs to the geminiviridae protein AV2/V2 family.</text>
</comment>
<keyword evidence="6 10" id="KW-0945">Host-virus interaction</keyword>
<evidence type="ECO:0000256" key="5">
    <source>
        <dbReference type="ARBA" id="ARBA00022463"/>
    </source>
</evidence>
<sequence length="119" mass="13745">MWNPLVEPLPCTPHGLRCVLALKFLKLFEETHELSATEISQLSLLKSVIHARKYHEAKRRYRNFYTFVEGSEEVELRQSTCHAHCHPQVQQEEGLGEPAHVSEAHDVQDVEESRCALRL</sequence>
<keyword evidence="7" id="KW-1090">Inhibition of host innate immune response by virus</keyword>
<evidence type="ECO:0000256" key="8">
    <source>
        <dbReference type="ARBA" id="ARBA00023200"/>
    </source>
</evidence>
<evidence type="ECO:0000256" key="1">
    <source>
        <dbReference type="ARBA" id="ARBA00003603"/>
    </source>
</evidence>
<protein>
    <recommendedName>
        <fullName evidence="10">Protein V2</fullName>
    </recommendedName>
</protein>
<dbReference type="GO" id="GO:0052170">
    <property type="term" value="P:symbiont-mediated suppression of host innate immune response"/>
    <property type="evidence" value="ECO:0007669"/>
    <property type="project" value="UniProtKB-KW"/>
</dbReference>
<evidence type="ECO:0000256" key="7">
    <source>
        <dbReference type="ARBA" id="ARBA00022632"/>
    </source>
</evidence>
<dbReference type="InterPro" id="IPR002511">
    <property type="entry name" value="Gemini_V2"/>
</dbReference>
<evidence type="ECO:0000256" key="10">
    <source>
        <dbReference type="RuleBase" id="RU364051"/>
    </source>
</evidence>
<dbReference type="GO" id="GO:0044220">
    <property type="term" value="C:host cell perinuclear region of cytoplasm"/>
    <property type="evidence" value="ECO:0007669"/>
    <property type="project" value="UniProtKB-SubCell"/>
</dbReference>
<evidence type="ECO:0000256" key="2">
    <source>
        <dbReference type="ARBA" id="ARBA00004407"/>
    </source>
</evidence>
<keyword evidence="9" id="KW-0899">Viral immunoevasion</keyword>
<reference evidence="11" key="1">
    <citation type="submission" date="2013-01" db="EMBL/GenBank/DDBJ databases">
        <title>Molecular identification of Strains of Soybean Chlorotic Blotch Virus from Phaseolus lunatus L. in Nigeria.</title>
        <authorList>
            <person name="Kashina B."/>
            <person name="Nielsen S.L."/>
            <person name="Nicolaisen M."/>
        </authorList>
    </citation>
    <scope>NUCLEOTIDE SEQUENCE</scope>
    <source>
        <strain evidence="11">SbCBV1</strain>
    </source>
</reference>
<dbReference type="GO" id="GO:0060967">
    <property type="term" value="P:negative regulation of gene silencing by regulatory ncRNA"/>
    <property type="evidence" value="ECO:0007669"/>
    <property type="project" value="InterPro"/>
</dbReference>
<organism evidence="11">
    <name type="scientific">Soybean chlorotic blotch virus</name>
    <dbReference type="NCBI Taxonomy" id="761702"/>
    <lineage>
        <taxon>Viruses</taxon>
        <taxon>Monodnaviria</taxon>
        <taxon>Shotokuvirae</taxon>
        <taxon>Cressdnaviricota</taxon>
        <taxon>Repensiviricetes</taxon>
        <taxon>Geplafuvirales</taxon>
        <taxon>Geminiviridae</taxon>
        <taxon>Begomovirus</taxon>
        <taxon>Begomovirus glycinepallidi</taxon>
    </lineage>
</organism>
<name>M9YWG3_9GEMI</name>
<dbReference type="EMBL" id="KC508642">
    <property type="protein sequence ID" value="AGK24650.1"/>
    <property type="molecule type" value="Genomic_DNA"/>
</dbReference>
<comment type="subcellular location">
    <subcellularLocation>
        <location evidence="2 10">Host cytoplasm</location>
        <location evidence="2 10">Host perinuclear region</location>
    </subcellularLocation>
</comment>